<feature type="binding site" evidence="9">
    <location>
        <position position="236"/>
    </location>
    <ligand>
        <name>substrate</name>
    </ligand>
</feature>
<name>A0A1I5P4F8_9PSEU</name>
<comment type="cofactor">
    <cofactor evidence="9">
        <name>heme</name>
        <dbReference type="ChEBI" id="CHEBI:30413"/>
    </cofactor>
    <text evidence="9">Binds 1 heme group per subunit.</text>
</comment>
<dbReference type="Pfam" id="PF03301">
    <property type="entry name" value="Trp_dioxygenase"/>
    <property type="match status" value="2"/>
</dbReference>
<keyword evidence="6 9" id="KW-0408">Iron</keyword>
<evidence type="ECO:0000313" key="11">
    <source>
        <dbReference type="Proteomes" id="UP000198727"/>
    </source>
</evidence>
<keyword evidence="7 9" id="KW-0823">Tryptophan catabolism</keyword>
<evidence type="ECO:0000256" key="9">
    <source>
        <dbReference type="HAMAP-Rule" id="MF_01972"/>
    </source>
</evidence>
<dbReference type="GO" id="GO:0019442">
    <property type="term" value="P:L-tryptophan catabolic process to acetyl-CoA"/>
    <property type="evidence" value="ECO:0007669"/>
    <property type="project" value="TreeGrafter"/>
</dbReference>
<dbReference type="GO" id="GO:0020037">
    <property type="term" value="F:heme binding"/>
    <property type="evidence" value="ECO:0007669"/>
    <property type="project" value="UniProtKB-UniRule"/>
</dbReference>
<dbReference type="PANTHER" id="PTHR10138">
    <property type="entry name" value="TRYPTOPHAN 2,3-DIOXYGENASE"/>
    <property type="match status" value="1"/>
</dbReference>
<comment type="caution">
    <text evidence="9">Lacks conserved residue(s) required for the propagation of feature annotation.</text>
</comment>
<keyword evidence="5 9" id="KW-0560">Oxidoreductase</keyword>
<reference evidence="11" key="1">
    <citation type="submission" date="2016-10" db="EMBL/GenBank/DDBJ databases">
        <authorList>
            <person name="Varghese N."/>
            <person name="Submissions S."/>
        </authorList>
    </citation>
    <scope>NUCLEOTIDE SEQUENCE [LARGE SCALE GENOMIC DNA]</scope>
    <source>
        <strain evidence="11">CGMCC 4.5579</strain>
    </source>
</reference>
<comment type="subunit">
    <text evidence="1 9">Homotetramer.</text>
</comment>
<evidence type="ECO:0000256" key="7">
    <source>
        <dbReference type="ARBA" id="ARBA00023079"/>
    </source>
</evidence>
<dbReference type="InterPro" id="IPR037217">
    <property type="entry name" value="Trp/Indoleamine_2_3_dOase-like"/>
</dbReference>
<dbReference type="Proteomes" id="UP000198727">
    <property type="component" value="Unassembled WGS sequence"/>
</dbReference>
<comment type="similarity">
    <text evidence="9">Belongs to the tryptophan 2,3-dioxygenase family.</text>
</comment>
<feature type="binding site" evidence="9">
    <location>
        <position position="105"/>
    </location>
    <ligand>
        <name>substrate</name>
    </ligand>
</feature>
<dbReference type="FunFam" id="1.20.58.480:FF:000001">
    <property type="entry name" value="Tryptophan 2,3-dioxygenase"/>
    <property type="match status" value="1"/>
</dbReference>
<evidence type="ECO:0000256" key="4">
    <source>
        <dbReference type="ARBA" id="ARBA00022964"/>
    </source>
</evidence>
<evidence type="ECO:0000256" key="6">
    <source>
        <dbReference type="ARBA" id="ARBA00023004"/>
    </source>
</evidence>
<dbReference type="InterPro" id="IPR004981">
    <property type="entry name" value="Trp_2_3_dOase"/>
</dbReference>
<keyword evidence="4 9" id="KW-0223">Dioxygenase</keyword>
<organism evidence="10 11">
    <name type="scientific">Amycolatopsis arida</name>
    <dbReference type="NCBI Taxonomy" id="587909"/>
    <lineage>
        <taxon>Bacteria</taxon>
        <taxon>Bacillati</taxon>
        <taxon>Actinomycetota</taxon>
        <taxon>Actinomycetes</taxon>
        <taxon>Pseudonocardiales</taxon>
        <taxon>Pseudonocardiaceae</taxon>
        <taxon>Amycolatopsis</taxon>
    </lineage>
</organism>
<feature type="binding site" evidence="9">
    <location>
        <begin position="39"/>
        <end position="43"/>
    </location>
    <ligand>
        <name>substrate</name>
    </ligand>
</feature>
<protein>
    <recommendedName>
        <fullName evidence="9">Tryptophan 2,3-dioxygenase</fullName>
        <shortName evidence="9">TDO</shortName>
        <ecNumber evidence="9">1.13.11.11</ecNumber>
    </recommendedName>
    <alternativeName>
        <fullName evidence="9">Tryptamin 2,3-dioxygenase</fullName>
    </alternativeName>
    <alternativeName>
        <fullName evidence="9">Tryptophan oxygenase</fullName>
        <shortName evidence="9">TO</shortName>
        <shortName evidence="9">TRPO</shortName>
    </alternativeName>
    <alternativeName>
        <fullName evidence="9">Tryptophan pyrrolase</fullName>
    </alternativeName>
    <alternativeName>
        <fullName evidence="9">Tryptophanase</fullName>
    </alternativeName>
</protein>
<evidence type="ECO:0000256" key="5">
    <source>
        <dbReference type="ARBA" id="ARBA00023002"/>
    </source>
</evidence>
<feature type="binding site" description="axial binding residue" evidence="9">
    <location>
        <position position="222"/>
    </location>
    <ligand>
        <name>heme</name>
        <dbReference type="ChEBI" id="CHEBI:30413"/>
    </ligand>
    <ligandPart>
        <name>Fe</name>
        <dbReference type="ChEBI" id="CHEBI:18248"/>
    </ligandPart>
</feature>
<dbReference type="AlphaFoldDB" id="A0A1I5P4F8"/>
<dbReference type="EC" id="1.13.11.11" evidence="9"/>
<evidence type="ECO:0000256" key="8">
    <source>
        <dbReference type="ARBA" id="ARBA00050412"/>
    </source>
</evidence>
<dbReference type="GO" id="GO:0004833">
    <property type="term" value="F:L-tryptophan 2,3-dioxygenase activity"/>
    <property type="evidence" value="ECO:0007669"/>
    <property type="project" value="UniProtKB-UniRule"/>
</dbReference>
<dbReference type="SUPFAM" id="SSF140959">
    <property type="entry name" value="Indolic compounds 2,3-dioxygenase-like"/>
    <property type="match status" value="1"/>
</dbReference>
<evidence type="ECO:0000256" key="1">
    <source>
        <dbReference type="ARBA" id="ARBA00011881"/>
    </source>
</evidence>
<keyword evidence="2 9" id="KW-0349">Heme</keyword>
<evidence type="ECO:0000256" key="2">
    <source>
        <dbReference type="ARBA" id="ARBA00022617"/>
    </source>
</evidence>
<comment type="catalytic activity">
    <reaction evidence="8 9">
        <text>L-tryptophan + O2 = N-formyl-L-kynurenine</text>
        <dbReference type="Rhea" id="RHEA:24536"/>
        <dbReference type="ChEBI" id="CHEBI:15379"/>
        <dbReference type="ChEBI" id="CHEBI:57912"/>
        <dbReference type="ChEBI" id="CHEBI:58629"/>
        <dbReference type="EC" id="1.13.11.11"/>
    </reaction>
</comment>
<dbReference type="UniPathway" id="UPA00333">
    <property type="reaction ID" value="UER00453"/>
</dbReference>
<proteinExistence type="inferred from homology"/>
<dbReference type="Gene3D" id="1.20.58.480">
    <property type="match status" value="1"/>
</dbReference>
<evidence type="ECO:0000313" key="10">
    <source>
        <dbReference type="EMBL" id="SFP28942.1"/>
    </source>
</evidence>
<comment type="pathway">
    <text evidence="9">Amino-acid degradation; L-tryptophan degradation via kynurenine pathway; L-kynurenine from L-tryptophan: step 1/2.</text>
</comment>
<dbReference type="HAMAP" id="MF_01972">
    <property type="entry name" value="T23O"/>
    <property type="match status" value="1"/>
</dbReference>
<accession>A0A1I5P4F8</accession>
<dbReference type="STRING" id="587909.SAMN05421810_102146"/>
<evidence type="ECO:0000256" key="3">
    <source>
        <dbReference type="ARBA" id="ARBA00022723"/>
    </source>
</evidence>
<dbReference type="EMBL" id="FOWW01000002">
    <property type="protein sequence ID" value="SFP28942.1"/>
    <property type="molecule type" value="Genomic_DNA"/>
</dbReference>
<gene>
    <name evidence="9" type="primary">kynA</name>
    <name evidence="10" type="ORF">SAMN05421810_102146</name>
</gene>
<keyword evidence="3 9" id="KW-0479">Metal-binding</keyword>
<dbReference type="GO" id="GO:0046872">
    <property type="term" value="F:metal ion binding"/>
    <property type="evidence" value="ECO:0007669"/>
    <property type="project" value="UniProtKB-KW"/>
</dbReference>
<sequence length="264" mass="29865">MTRSVSDEHSSLTYSSYLALDEVLGAQRPRSAEHDEMLFIVIHQVYELWFKQMLHELAHLQRRFEAGDTPHSLRTLRRILTVLKVAVAQIDVLETMTPSQFTSFRSRLAAASGFESAQFRELEAVLGRREARVFTHYPEGSPARDRIAAAMERPSLYDSFLAYLAEHGYPVPLDRDVCAPLEPSPRVQEILLRVYADDAGPASVCERLVDLDEGMQEWRYRHVKMVERTIGDKSGTGGSSGAAYLRTTLLRPAFPDLWAVRSAL</sequence>
<dbReference type="PANTHER" id="PTHR10138:SF0">
    <property type="entry name" value="TRYPTOPHAN 2,3-DIOXYGENASE"/>
    <property type="match status" value="1"/>
</dbReference>
<dbReference type="GO" id="GO:0019441">
    <property type="term" value="P:L-tryptophan catabolic process to kynurenine"/>
    <property type="evidence" value="ECO:0007669"/>
    <property type="project" value="UniProtKB-UniRule"/>
</dbReference>
<comment type="function">
    <text evidence="9">Heme-dependent dioxygenase that catalyzes the oxidative cleavage of the L-tryptophan (L-Trp) pyrrole ring and converts L-tryptophan to N-formyl-L-kynurenine. Catalyzes the oxidative cleavage of the indole moiety.</text>
</comment>
<keyword evidence="11" id="KW-1185">Reference proteome</keyword>